<reference evidence="1" key="1">
    <citation type="submission" date="2021-02" db="EMBL/GenBank/DDBJ databases">
        <authorList>
            <person name="Nowell W R."/>
        </authorList>
    </citation>
    <scope>NUCLEOTIDE SEQUENCE</scope>
</reference>
<dbReference type="InterPro" id="IPR015943">
    <property type="entry name" value="WD40/YVTN_repeat-like_dom_sf"/>
</dbReference>
<dbReference type="EMBL" id="CAJNOG010000474">
    <property type="protein sequence ID" value="CAF1260481.1"/>
    <property type="molecule type" value="Genomic_DNA"/>
</dbReference>
<dbReference type="InterPro" id="IPR042453">
    <property type="entry name" value="WDR53"/>
</dbReference>
<comment type="caution">
    <text evidence="1">The sequence shown here is derived from an EMBL/GenBank/DDBJ whole genome shotgun (WGS) entry which is preliminary data.</text>
</comment>
<evidence type="ECO:0000313" key="1">
    <source>
        <dbReference type="EMBL" id="CAF1260481.1"/>
    </source>
</evidence>
<protein>
    <submittedName>
        <fullName evidence="1">Uncharacterized protein</fullName>
    </submittedName>
</protein>
<gene>
    <name evidence="1" type="ORF">JYZ213_LOCUS30126</name>
</gene>
<dbReference type="AlphaFoldDB" id="A0A815AS10"/>
<dbReference type="Gene3D" id="2.130.10.10">
    <property type="entry name" value="YVTN repeat-like/Quinoprotein amine dehydrogenase"/>
    <property type="match status" value="1"/>
</dbReference>
<organism evidence="1 2">
    <name type="scientific">Adineta steineri</name>
    <dbReference type="NCBI Taxonomy" id="433720"/>
    <lineage>
        <taxon>Eukaryota</taxon>
        <taxon>Metazoa</taxon>
        <taxon>Spiralia</taxon>
        <taxon>Gnathifera</taxon>
        <taxon>Rotifera</taxon>
        <taxon>Eurotatoria</taxon>
        <taxon>Bdelloidea</taxon>
        <taxon>Adinetida</taxon>
        <taxon>Adinetidae</taxon>
        <taxon>Adineta</taxon>
    </lineage>
</organism>
<dbReference type="SUPFAM" id="SSF50978">
    <property type="entry name" value="WD40 repeat-like"/>
    <property type="match status" value="1"/>
</dbReference>
<dbReference type="InterPro" id="IPR036322">
    <property type="entry name" value="WD40_repeat_dom_sf"/>
</dbReference>
<proteinExistence type="predicted"/>
<name>A0A815AS10_9BILA</name>
<evidence type="ECO:0000313" key="2">
    <source>
        <dbReference type="Proteomes" id="UP000663845"/>
    </source>
</evidence>
<accession>A0A815AS10</accession>
<dbReference type="PANTHER" id="PTHR44666:SF1">
    <property type="entry name" value="WD REPEAT-CONTAINING PROTEIN 53"/>
    <property type="match status" value="1"/>
</dbReference>
<dbReference type="Proteomes" id="UP000663845">
    <property type="component" value="Unassembled WGS sequence"/>
</dbReference>
<sequence>MASTCFPGVLNPFCRQSICVSTCSDQIALATSSSLVYLYTFSNQNLVFNTKFSPHSKSLSCMVYHPTIPGLLITGGAPNSRIILWSIEGKTIQKQASFNLQRRPNALIWLSNEELIIGDEHGNIYRWNEKEQKLIKFINQSLSDKQNDEVQLFSIANKQKFIMAVAYKSGFIYICHVDIEKNQLNMLHKISPDSANTICCSIQFAHSECPLGNHI</sequence>
<dbReference type="PANTHER" id="PTHR44666">
    <property type="entry name" value="WD REPEAT-CONTAINING PROTEIN 53"/>
    <property type="match status" value="1"/>
</dbReference>